<dbReference type="GO" id="GO:0052689">
    <property type="term" value="F:carboxylic ester hydrolase activity"/>
    <property type="evidence" value="ECO:0007669"/>
    <property type="project" value="UniProtKB-KW"/>
</dbReference>
<dbReference type="OrthoDB" id="408631at2759"/>
<dbReference type="AlphaFoldDB" id="A0A6J0B831"/>
<dbReference type="Gene3D" id="3.40.50.1820">
    <property type="entry name" value="alpha/beta hydrolase"/>
    <property type="match status" value="1"/>
</dbReference>
<dbReference type="PANTHER" id="PTHR43142:SF1">
    <property type="entry name" value="CARBOXYLIC ESTER HYDROLASE"/>
    <property type="match status" value="1"/>
</dbReference>
<comment type="similarity">
    <text evidence="1">Belongs to the type-B carboxylesterase/lipase family.</text>
</comment>
<evidence type="ECO:0000256" key="1">
    <source>
        <dbReference type="ARBA" id="ARBA00005964"/>
    </source>
</evidence>
<keyword evidence="2" id="KW-0719">Serine esterase</keyword>
<name>A0A6J0B831_NEOLC</name>
<evidence type="ECO:0000259" key="7">
    <source>
        <dbReference type="Pfam" id="PF00135"/>
    </source>
</evidence>
<evidence type="ECO:0000256" key="2">
    <source>
        <dbReference type="ARBA" id="ARBA00022487"/>
    </source>
</evidence>
<keyword evidence="6" id="KW-0732">Signal</keyword>
<feature type="signal peptide" evidence="6">
    <location>
        <begin position="1"/>
        <end position="23"/>
    </location>
</feature>
<organism evidence="9">
    <name type="scientific">Neodiprion lecontei</name>
    <name type="common">Redheaded pine sawfly</name>
    <dbReference type="NCBI Taxonomy" id="441921"/>
    <lineage>
        <taxon>Eukaryota</taxon>
        <taxon>Metazoa</taxon>
        <taxon>Ecdysozoa</taxon>
        <taxon>Arthropoda</taxon>
        <taxon>Hexapoda</taxon>
        <taxon>Insecta</taxon>
        <taxon>Pterygota</taxon>
        <taxon>Neoptera</taxon>
        <taxon>Endopterygota</taxon>
        <taxon>Hymenoptera</taxon>
        <taxon>Tenthredinoidea</taxon>
        <taxon>Diprionidae</taxon>
        <taxon>Diprioninae</taxon>
        <taxon>Neodiprion</taxon>
    </lineage>
</organism>
<evidence type="ECO:0000256" key="6">
    <source>
        <dbReference type="SAM" id="SignalP"/>
    </source>
</evidence>
<evidence type="ECO:0000256" key="3">
    <source>
        <dbReference type="ARBA" id="ARBA00022801"/>
    </source>
</evidence>
<keyword evidence="4" id="KW-0325">Glycoprotein</keyword>
<dbReference type="Pfam" id="PF00135">
    <property type="entry name" value="COesterase"/>
    <property type="match status" value="1"/>
</dbReference>
<feature type="chain" id="PRO_5045313023" evidence="6">
    <location>
        <begin position="24"/>
        <end position="738"/>
    </location>
</feature>
<protein>
    <submittedName>
        <fullName evidence="9">Pyrethroid hydrolase Ces2a isoform X1</fullName>
    </submittedName>
</protein>
<reference evidence="9" key="1">
    <citation type="submission" date="2025-08" db="UniProtKB">
        <authorList>
            <consortium name="RefSeq"/>
        </authorList>
    </citation>
    <scope>IDENTIFICATION</scope>
    <source>
        <tissue evidence="9">Thorax and Abdomen</tissue>
    </source>
</reference>
<proteinExistence type="inferred from homology"/>
<dbReference type="KEGG" id="nlo:107217362"/>
<dbReference type="RefSeq" id="XP_015510352.2">
    <property type="nucleotide sequence ID" value="XM_015654866.2"/>
</dbReference>
<keyword evidence="3 9" id="KW-0378">Hydrolase</keyword>
<gene>
    <name evidence="9" type="primary">LOC107217362</name>
</gene>
<feature type="region of interest" description="Disordered" evidence="5">
    <location>
        <begin position="701"/>
        <end position="726"/>
    </location>
</feature>
<accession>A0A6J0B831</accession>
<dbReference type="InterPro" id="IPR019819">
    <property type="entry name" value="Carboxylesterase_B_CS"/>
</dbReference>
<dbReference type="Proteomes" id="UP000829291">
    <property type="component" value="Chromosome 4"/>
</dbReference>
<sequence>MHKHQCSVILLTIIIVIAEYTAGDRLSPLLKRRKRIVGGIEAAQPPEDDPVVFVSRNERDARIYGTRDEGKGFYVFRGIRFGEPPVGRHRFQRPRRVNLEGDLNATKWGAPCPQPDSSKEGGVIGSEDCLFLNVFTPALPDEGDGYPVLVWIHGGGFRRGAACQYEMRNLIKKKMVVVSIQYRLGSLGFLSTGSKELPGNNGMFDMTLAVDWIKDYIEFFGGNPRKIVAFGQGTGASAAMMLSLSKLTQSHFSGLIAMSGSVLSHFAIDKDPTTSAKAIAMANDCPVEDVSEMTRCLQELPLEKLIDADSSLESIRASVQGFVGGLAGVLGPGPVVEGQDDQRSLPNFLTRPPEGSLDLGEFPEIPLLIGVVKDETGGAISGRFREEIQEKVDMIPNFVDKNLVETLQGTIPSFGNAENQWQFVPEAFSKYLNIPDGTRDEGNLFAKVAKATGDALFNAPAFLAAEQWSKKGKAFLYSFDHTNGKNFGKGFLQGLPLAEAKENDGAVASHGDDLGYIFGRNSIIGERLTDGGTNAEPVDPEDAEVTDVFTEMIANFARSGELSVPSAKPGFPGGNLTKIPSFAGGKDPAKTNPFVSVTSKPRLVENFRYCEMGLWTGSVERIQSSTCGLFKASVERVEKVGQKALGAVMKIGQETFGVGSKVAEDVVRPEKIASDVEDTVRKIVEPPAVIGGAIRGLIPGSGISESPSSQSERVQHRPLLPSQPNIGSLIPRRGFIIG</sequence>
<keyword evidence="8" id="KW-1185">Reference proteome</keyword>
<evidence type="ECO:0000313" key="8">
    <source>
        <dbReference type="Proteomes" id="UP000829291"/>
    </source>
</evidence>
<feature type="domain" description="Carboxylesterase type B" evidence="7">
    <location>
        <begin position="61"/>
        <end position="561"/>
    </location>
</feature>
<evidence type="ECO:0000256" key="5">
    <source>
        <dbReference type="SAM" id="MobiDB-lite"/>
    </source>
</evidence>
<dbReference type="SUPFAM" id="SSF53474">
    <property type="entry name" value="alpha/beta-Hydrolases"/>
    <property type="match status" value="1"/>
</dbReference>
<dbReference type="GeneID" id="107217362"/>
<feature type="compositionally biased region" description="Low complexity" evidence="5">
    <location>
        <begin position="701"/>
        <end position="712"/>
    </location>
</feature>
<dbReference type="InterPro" id="IPR002018">
    <property type="entry name" value="CarbesteraseB"/>
</dbReference>
<dbReference type="InParanoid" id="A0A6J0B831"/>
<dbReference type="PROSITE" id="PS00941">
    <property type="entry name" value="CARBOXYLESTERASE_B_2"/>
    <property type="match status" value="1"/>
</dbReference>
<evidence type="ECO:0000313" key="9">
    <source>
        <dbReference type="RefSeq" id="XP_015510352.2"/>
    </source>
</evidence>
<evidence type="ECO:0000256" key="4">
    <source>
        <dbReference type="ARBA" id="ARBA00023180"/>
    </source>
</evidence>
<dbReference type="PANTHER" id="PTHR43142">
    <property type="entry name" value="CARBOXYLIC ESTER HYDROLASE"/>
    <property type="match status" value="1"/>
</dbReference>
<dbReference type="InterPro" id="IPR029058">
    <property type="entry name" value="AB_hydrolase_fold"/>
</dbReference>